<evidence type="ECO:0000256" key="12">
    <source>
        <dbReference type="ARBA" id="ARBA00047754"/>
    </source>
</evidence>
<evidence type="ECO:0000259" key="16">
    <source>
        <dbReference type="Pfam" id="PF02867"/>
    </source>
</evidence>
<dbReference type="InterPro" id="IPR024434">
    <property type="entry name" value="TSCPD_dom"/>
</dbReference>
<keyword evidence="7 13" id="KW-0547">Nucleotide-binding</keyword>
<dbReference type="PANTHER" id="PTHR43371:SF1">
    <property type="entry name" value="RIBONUCLEOSIDE-DIPHOSPHATE REDUCTASE"/>
    <property type="match status" value="1"/>
</dbReference>
<feature type="region of interest" description="Disordered" evidence="14">
    <location>
        <begin position="969"/>
        <end position="1009"/>
    </location>
</feature>
<comment type="similarity">
    <text evidence="2 13">Belongs to the ribonucleoside diphosphate reductase class-2 family.</text>
</comment>
<keyword evidence="8 13" id="KW-0560">Oxidoreductase</keyword>
<name>M0MP07_9EURY</name>
<dbReference type="Pfam" id="PF12637">
    <property type="entry name" value="TSCPD"/>
    <property type="match status" value="1"/>
</dbReference>
<evidence type="ECO:0000313" key="19">
    <source>
        <dbReference type="Proteomes" id="UP000011607"/>
    </source>
</evidence>
<evidence type="ECO:0000259" key="17">
    <source>
        <dbReference type="Pfam" id="PF12637"/>
    </source>
</evidence>
<feature type="domain" description="Ribonucleotide reductase large subunit N-terminal" evidence="15">
    <location>
        <begin position="30"/>
        <end position="171"/>
    </location>
</feature>
<dbReference type="GO" id="GO:0004748">
    <property type="term" value="F:ribonucleoside-diphosphate reductase activity, thioredoxin disulfide as acceptor"/>
    <property type="evidence" value="ECO:0007669"/>
    <property type="project" value="UniProtKB-EC"/>
</dbReference>
<evidence type="ECO:0000259" key="15">
    <source>
        <dbReference type="Pfam" id="PF00317"/>
    </source>
</evidence>
<evidence type="ECO:0000256" key="6">
    <source>
        <dbReference type="ARBA" id="ARBA00022634"/>
    </source>
</evidence>
<dbReference type="CDD" id="cd02888">
    <property type="entry name" value="RNR_II_dimer"/>
    <property type="match status" value="1"/>
</dbReference>
<sequence length="1038" mass="114944">MSESELSAEELTLPIKRTEGDSLEDRLTSNAYHNILPARYLRKNADGDLIEEQEDLFERVGKNIALAEAVYEAEKQGVEITVTPDQLKPDHPRRDELAADVFGAGVTADDDAETTLSVYNVNKFAYETVVPDLPDDVQAHVESVAEEFQGMMANLDFMPNSPTLMNAGDELQQLSACFVDSPEDDIDDIHQTAKEAAQVFQSGGGMGYAFWRLRPYGDAVGSTGGIASGPITFMRTYDQMCETIAQGGARRGAQMGVMRVSHPDVIQFIHAKNKDVSLAETLRLNDPDDYTHTSFQDALAEARELIDDEGRVPKHLRNAVEGHLSNFNISVGITDDFMDAVESGEEFTFTNPRTGEPHIATQETKELYEMFGLGEHVEVGEELSIPAEELWDDIVEGAHENGEPGVIYLERVNKEHSFDIEKHPDHRILATNPCGEQPLEEYEACNLGHINLSTLADLEAPDWRVWYDEHGDEYDTLEDAVDTFLAEAVDFEEFDHRIEMGTRFLENVVTMSDFPVDKIEQKVREMRKIGLGIMGLAQLYIQLGMEYGSEASNEVARQLMTHINHTSKWTSHELAEQRGSFDEWGKSKYANPTEYREWFEHQTGLDADEWEDGFPIRNHNTTTIAPTGTTSMVGNTTGGCEPIYNVAYYKNVSDDVQGDEMLVEFDDYFLRVLEDNDIDVDAVKEEAQEQMATNQFNGVEGLSTVPDAIGELFVTTGDLSAKEHAGIQVACQEGVDSAISKTVNAPNDSTVEDAKEVFEYIYKHGGKGVTYYRDGTRSKQVLTTRADNTEFADETEAAETLVEQIDEIFGGLEEFLESEEVTDVLETDLDSVVGETDDEKPVHVDFTKKRDRPDALQGVSQRIDTGYGKVYVTINEDPETGQPFELFANIGHSGGFTNSFTEALAKVISTSLRSGVDPEEIVDELCGTRSPKIAWDKGEQIQSIPDAIGTAMRRYLEDEIDKPYPTQQTLEESADASAEPGYDGPQTDGGAATAETGGDATQDLIDAGESPECPECGSLSLYYSEGCKTCESCGWSEC</sequence>
<evidence type="ECO:0000256" key="1">
    <source>
        <dbReference type="ARBA" id="ARBA00001922"/>
    </source>
</evidence>
<evidence type="ECO:0000256" key="8">
    <source>
        <dbReference type="ARBA" id="ARBA00023002"/>
    </source>
</evidence>
<keyword evidence="5 13" id="KW-0846">Cobalamin</keyword>
<dbReference type="RefSeq" id="WP_006671010.1">
    <property type="nucleotide sequence ID" value="NZ_AOMA01000003.1"/>
</dbReference>
<dbReference type="GO" id="GO:0031419">
    <property type="term" value="F:cobalamin binding"/>
    <property type="evidence" value="ECO:0007669"/>
    <property type="project" value="UniProtKB-KW"/>
</dbReference>
<dbReference type="Pfam" id="PF00317">
    <property type="entry name" value="Ribonuc_red_lgN"/>
    <property type="match status" value="1"/>
</dbReference>
<evidence type="ECO:0000256" key="14">
    <source>
        <dbReference type="SAM" id="MobiDB-lite"/>
    </source>
</evidence>
<dbReference type="InterPro" id="IPR013509">
    <property type="entry name" value="RNR_lsu_N"/>
</dbReference>
<evidence type="ECO:0000256" key="4">
    <source>
        <dbReference type="ARBA" id="ARBA00014409"/>
    </source>
</evidence>
<evidence type="ECO:0000256" key="2">
    <source>
        <dbReference type="ARBA" id="ARBA00007405"/>
    </source>
</evidence>
<dbReference type="PRINTS" id="PR01183">
    <property type="entry name" value="RIBORDTASEM1"/>
</dbReference>
<keyword evidence="19" id="KW-1185">Reference proteome</keyword>
<accession>M0MP07</accession>
<dbReference type="AlphaFoldDB" id="M0MP07"/>
<comment type="catalytic activity">
    <reaction evidence="12 13">
        <text>a 2'-deoxyribonucleoside 5'-diphosphate + [thioredoxin]-disulfide + H2O = a ribonucleoside 5'-diphosphate + [thioredoxin]-dithiol</text>
        <dbReference type="Rhea" id="RHEA:23252"/>
        <dbReference type="Rhea" id="RHEA-COMP:10698"/>
        <dbReference type="Rhea" id="RHEA-COMP:10700"/>
        <dbReference type="ChEBI" id="CHEBI:15377"/>
        <dbReference type="ChEBI" id="CHEBI:29950"/>
        <dbReference type="ChEBI" id="CHEBI:50058"/>
        <dbReference type="ChEBI" id="CHEBI:57930"/>
        <dbReference type="ChEBI" id="CHEBI:73316"/>
        <dbReference type="EC" id="1.17.4.1"/>
    </reaction>
</comment>
<feature type="domain" description="Ribonucleotide reductase large subunit C-terminal" evidence="16">
    <location>
        <begin position="175"/>
        <end position="772"/>
    </location>
</feature>
<dbReference type="InterPro" id="IPR013344">
    <property type="entry name" value="RNR_NrdJ/NrdZ"/>
</dbReference>
<dbReference type="GO" id="GO:0005524">
    <property type="term" value="F:ATP binding"/>
    <property type="evidence" value="ECO:0007669"/>
    <property type="project" value="InterPro"/>
</dbReference>
<evidence type="ECO:0000256" key="9">
    <source>
        <dbReference type="ARBA" id="ARBA00023157"/>
    </source>
</evidence>
<feature type="compositionally biased region" description="Low complexity" evidence="14">
    <location>
        <begin position="988"/>
        <end position="1001"/>
    </location>
</feature>
<proteinExistence type="inferred from homology"/>
<evidence type="ECO:0000313" key="18">
    <source>
        <dbReference type="EMBL" id="EMA47083.1"/>
    </source>
</evidence>
<protein>
    <recommendedName>
        <fullName evidence="4 13">Vitamin B12-dependent ribonucleotide reductase</fullName>
        <ecNumber evidence="3 13">1.17.4.1</ecNumber>
    </recommendedName>
</protein>
<comment type="function">
    <text evidence="11 13">Catalyzes the reduction of ribonucleotides to deoxyribonucleotides. May function to provide a pool of deoxyribonucleotide precursors for DNA repair during oxygen limitation and/or for immediate growth after restoration of oxygen.</text>
</comment>
<dbReference type="NCBIfam" id="TIGR02504">
    <property type="entry name" value="NrdJ_Z"/>
    <property type="match status" value="1"/>
</dbReference>
<feature type="domain" description="TSCPD" evidence="17">
    <location>
        <begin position="849"/>
        <end position="956"/>
    </location>
</feature>
<dbReference type="PANTHER" id="PTHR43371">
    <property type="entry name" value="VITAMIN B12-DEPENDENT RIBONUCLEOTIDE REDUCTASE"/>
    <property type="match status" value="1"/>
</dbReference>
<evidence type="ECO:0000256" key="10">
    <source>
        <dbReference type="ARBA" id="ARBA00023285"/>
    </source>
</evidence>
<keyword evidence="6 13" id="KW-0237">DNA synthesis</keyword>
<dbReference type="EC" id="1.17.4.1" evidence="3 13"/>
<gene>
    <name evidence="18" type="ORF">C446_00170</name>
</gene>
<dbReference type="STRING" id="1227454.C446_00170"/>
<keyword evidence="9" id="KW-1015">Disulfide bond</keyword>
<evidence type="ECO:0000256" key="7">
    <source>
        <dbReference type="ARBA" id="ARBA00022741"/>
    </source>
</evidence>
<dbReference type="Pfam" id="PF02867">
    <property type="entry name" value="Ribonuc_red_lgC"/>
    <property type="match status" value="1"/>
</dbReference>
<evidence type="ECO:0000256" key="3">
    <source>
        <dbReference type="ARBA" id="ARBA00012274"/>
    </source>
</evidence>
<evidence type="ECO:0000256" key="11">
    <source>
        <dbReference type="ARBA" id="ARBA00025437"/>
    </source>
</evidence>
<dbReference type="InterPro" id="IPR000788">
    <property type="entry name" value="RNR_lg_C"/>
</dbReference>
<comment type="caution">
    <text evidence="18">The sequence shown here is derived from an EMBL/GenBank/DDBJ whole genome shotgun (WGS) entry which is preliminary data.</text>
</comment>
<evidence type="ECO:0000256" key="13">
    <source>
        <dbReference type="RuleBase" id="RU364064"/>
    </source>
</evidence>
<comment type="cofactor">
    <cofactor evidence="1 13">
        <name>adenosylcob(III)alamin</name>
        <dbReference type="ChEBI" id="CHEBI:18408"/>
    </cofactor>
</comment>
<organism evidence="18 19">
    <name type="scientific">Halobiforma nitratireducens JCM 10879</name>
    <dbReference type="NCBI Taxonomy" id="1227454"/>
    <lineage>
        <taxon>Archaea</taxon>
        <taxon>Methanobacteriati</taxon>
        <taxon>Methanobacteriota</taxon>
        <taxon>Stenosarchaea group</taxon>
        <taxon>Halobacteria</taxon>
        <taxon>Halobacteriales</taxon>
        <taxon>Natrialbaceae</taxon>
        <taxon>Halobiforma</taxon>
    </lineage>
</organism>
<evidence type="ECO:0000256" key="5">
    <source>
        <dbReference type="ARBA" id="ARBA00022628"/>
    </source>
</evidence>
<dbReference type="Gene3D" id="3.20.70.20">
    <property type="match status" value="1"/>
</dbReference>
<dbReference type="InterPro" id="IPR050862">
    <property type="entry name" value="RdRp_reductase_class-2"/>
</dbReference>
<dbReference type="EMBL" id="AOMA01000003">
    <property type="protein sequence ID" value="EMA47083.1"/>
    <property type="molecule type" value="Genomic_DNA"/>
</dbReference>
<dbReference type="SUPFAM" id="SSF51998">
    <property type="entry name" value="PFL-like glycyl radical enzymes"/>
    <property type="match status" value="1"/>
</dbReference>
<reference evidence="18 19" key="1">
    <citation type="journal article" date="2014" name="PLoS Genet.">
        <title>Phylogenetically driven sequencing of extremely halophilic archaea reveals strategies for static and dynamic osmo-response.</title>
        <authorList>
            <person name="Becker E.A."/>
            <person name="Seitzer P.M."/>
            <person name="Tritt A."/>
            <person name="Larsen D."/>
            <person name="Krusor M."/>
            <person name="Yao A.I."/>
            <person name="Wu D."/>
            <person name="Madern D."/>
            <person name="Eisen J.A."/>
            <person name="Darling A.E."/>
            <person name="Facciotti M.T."/>
        </authorList>
    </citation>
    <scope>NUCLEOTIDE SEQUENCE [LARGE SCALE GENOMIC DNA]</scope>
    <source>
        <strain evidence="18 19">JCM 10879</strain>
    </source>
</reference>
<dbReference type="eggNOG" id="arCOG04276">
    <property type="taxonomic scope" value="Archaea"/>
</dbReference>
<dbReference type="GO" id="GO:0009263">
    <property type="term" value="P:deoxyribonucleotide biosynthetic process"/>
    <property type="evidence" value="ECO:0007669"/>
    <property type="project" value="InterPro"/>
</dbReference>
<dbReference type="PATRIC" id="fig|1227454.3.peg.34"/>
<dbReference type="Proteomes" id="UP000011607">
    <property type="component" value="Unassembled WGS sequence"/>
</dbReference>
<dbReference type="GO" id="GO:0071897">
    <property type="term" value="P:DNA biosynthetic process"/>
    <property type="evidence" value="ECO:0007669"/>
    <property type="project" value="UniProtKB-KW"/>
</dbReference>
<keyword evidence="10 13" id="KW-0170">Cobalt</keyword>
<dbReference type="OrthoDB" id="6188at2157"/>